<keyword evidence="1" id="KW-1133">Transmembrane helix</keyword>
<accession>A0ABW9FPP0</accession>
<dbReference type="Proteomes" id="UP001629744">
    <property type="component" value="Unassembled WGS sequence"/>
</dbReference>
<protein>
    <submittedName>
        <fullName evidence="2">Uncharacterized protein</fullName>
    </submittedName>
</protein>
<evidence type="ECO:0000256" key="1">
    <source>
        <dbReference type="SAM" id="Phobius"/>
    </source>
</evidence>
<keyword evidence="3" id="KW-1185">Reference proteome</keyword>
<comment type="caution">
    <text evidence="2">The sequence shown here is derived from an EMBL/GenBank/DDBJ whole genome shotgun (WGS) entry which is preliminary data.</text>
</comment>
<reference evidence="2 3" key="1">
    <citation type="submission" date="2023-11" db="EMBL/GenBank/DDBJ databases">
        <authorList>
            <person name="Val-Calvo J."/>
            <person name="Scortti M."/>
            <person name="Vazquez-Boland J."/>
        </authorList>
    </citation>
    <scope>NUCLEOTIDE SEQUENCE [LARGE SCALE GENOMIC DNA]</scope>
    <source>
        <strain evidence="2 3">DSM 46662</strain>
    </source>
</reference>
<dbReference type="EMBL" id="JBDLNU010000001">
    <property type="protein sequence ID" value="MFM1727202.1"/>
    <property type="molecule type" value="Genomic_DNA"/>
</dbReference>
<evidence type="ECO:0000313" key="3">
    <source>
        <dbReference type="Proteomes" id="UP001629744"/>
    </source>
</evidence>
<proteinExistence type="predicted"/>
<evidence type="ECO:0000313" key="2">
    <source>
        <dbReference type="EMBL" id="MFM1727202.1"/>
    </source>
</evidence>
<feature type="transmembrane region" description="Helical" evidence="1">
    <location>
        <begin position="22"/>
        <end position="44"/>
    </location>
</feature>
<gene>
    <name evidence="2" type="ORF">ABEU19_000656</name>
</gene>
<name>A0ABW9FPP0_9NOCA</name>
<sequence length="51" mass="5511">MTILGAALTLVGFSNHMDALELFGVALLTMGLTVILLGILDVGVRGRRHWF</sequence>
<keyword evidence="1" id="KW-0472">Membrane</keyword>
<dbReference type="RefSeq" id="WP_348608417.1">
    <property type="nucleotide sequence ID" value="NZ_CP157276.1"/>
</dbReference>
<organism evidence="2 3">
    <name type="scientific">Prescottella soli</name>
    <dbReference type="NCBI Taxonomy" id="1543852"/>
    <lineage>
        <taxon>Bacteria</taxon>
        <taxon>Bacillati</taxon>
        <taxon>Actinomycetota</taxon>
        <taxon>Actinomycetes</taxon>
        <taxon>Mycobacteriales</taxon>
        <taxon>Nocardiaceae</taxon>
        <taxon>Prescottella</taxon>
    </lineage>
</organism>
<keyword evidence="1" id="KW-0812">Transmembrane</keyword>